<feature type="chain" id="PRO_5041484134" description="Avidin" evidence="9">
    <location>
        <begin position="20"/>
        <end position="162"/>
    </location>
</feature>
<evidence type="ECO:0000313" key="10">
    <source>
        <dbReference type="EMBL" id="NXH32433.1"/>
    </source>
</evidence>
<accession>A0A7K9J276</accession>
<keyword evidence="3 9" id="KW-0964">Secreted</keyword>
<dbReference type="Pfam" id="PF01382">
    <property type="entry name" value="Avidin"/>
    <property type="match status" value="1"/>
</dbReference>
<comment type="subunit">
    <text evidence="9">Homotetramer.</text>
</comment>
<evidence type="ECO:0000256" key="5">
    <source>
        <dbReference type="ARBA" id="ARBA00023157"/>
    </source>
</evidence>
<dbReference type="PROSITE" id="PS51326">
    <property type="entry name" value="AVIDIN_2"/>
    <property type="match status" value="1"/>
</dbReference>
<dbReference type="Proteomes" id="UP000534930">
    <property type="component" value="Unassembled WGS sequence"/>
</dbReference>
<sequence length="162" mass="17210">MVQATPFLLVLFLALGAHSLPTENIASGVGCTGQGGQGAVTAGSGAEFFPLQCILTGTWVSDLGSNITIKTMNAHGDFTGIYCTAVTATTKKIEESLVQGSQHLPNLLSQPTFGFTIHWSFSDSITVFMGQCFVDDDGKEVLKTMWLLRSYAGKLRNNGNAT</sequence>
<feature type="disulfide bond" evidence="8">
    <location>
        <begin position="53"/>
        <end position="132"/>
    </location>
</feature>
<reference evidence="10 11" key="1">
    <citation type="submission" date="2019-09" db="EMBL/GenBank/DDBJ databases">
        <title>Bird 10,000 Genomes (B10K) Project - Family phase.</title>
        <authorList>
            <person name="Zhang G."/>
        </authorList>
    </citation>
    <scope>NUCLEOTIDE SEQUENCE [LARGE SCALE GENOMIC DNA]</scope>
    <source>
        <strain evidence="10">B10K-DU-001-33</strain>
        <tissue evidence="10">Muscle</tissue>
    </source>
</reference>
<comment type="function">
    <text evidence="9">Forms a strong non-covalent specific complex with biotin.</text>
</comment>
<dbReference type="AlphaFoldDB" id="A0A7K9J276"/>
<evidence type="ECO:0000256" key="1">
    <source>
        <dbReference type="ARBA" id="ARBA00004613"/>
    </source>
</evidence>
<dbReference type="GO" id="GO:0009374">
    <property type="term" value="F:biotin binding"/>
    <property type="evidence" value="ECO:0007669"/>
    <property type="project" value="UniProtKB-UniRule"/>
</dbReference>
<evidence type="ECO:0000256" key="9">
    <source>
        <dbReference type="RuleBase" id="RU369114"/>
    </source>
</evidence>
<dbReference type="InterPro" id="IPR005469">
    <property type="entry name" value="Avidin"/>
</dbReference>
<dbReference type="SUPFAM" id="SSF50876">
    <property type="entry name" value="Avidin/streptavidin"/>
    <property type="match status" value="1"/>
</dbReference>
<feature type="signal peptide" evidence="9">
    <location>
        <begin position="1"/>
        <end position="19"/>
    </location>
</feature>
<evidence type="ECO:0000256" key="3">
    <source>
        <dbReference type="ARBA" id="ARBA00022525"/>
    </source>
</evidence>
<comment type="similarity">
    <text evidence="2 9">Belongs to the avidin/streptavidin family.</text>
</comment>
<evidence type="ECO:0000256" key="2">
    <source>
        <dbReference type="ARBA" id="ARBA00006297"/>
    </source>
</evidence>
<dbReference type="PANTHER" id="PTHR34399:SF3">
    <property type="entry name" value="AVID PROTEIN-RELATED"/>
    <property type="match status" value="1"/>
</dbReference>
<keyword evidence="5 8" id="KW-1015">Disulfide bond</keyword>
<dbReference type="InterPro" id="IPR051764">
    <property type="entry name" value="Avidin/Streptavidin-rel"/>
</dbReference>
<dbReference type="PANTHER" id="PTHR34399">
    <property type="entry name" value="AVIDIN-RELATED"/>
    <property type="match status" value="1"/>
</dbReference>
<evidence type="ECO:0000256" key="6">
    <source>
        <dbReference type="ARBA" id="ARBA00023180"/>
    </source>
</evidence>
<gene>
    <name evidence="10" type="primary">Avd_4</name>
    <name evidence="10" type="ORF">MYIHEB_R05674</name>
</gene>
<dbReference type="InterPro" id="IPR036896">
    <property type="entry name" value="Avidin-like_sf"/>
</dbReference>
<proteinExistence type="inferred from homology"/>
<name>A0A7K9J276_9CORV</name>
<dbReference type="EMBL" id="VWZQ01008953">
    <property type="protein sequence ID" value="NXH32433.1"/>
    <property type="molecule type" value="Genomic_DNA"/>
</dbReference>
<keyword evidence="11" id="KW-1185">Reference proteome</keyword>
<evidence type="ECO:0000256" key="4">
    <source>
        <dbReference type="ARBA" id="ARBA00022729"/>
    </source>
</evidence>
<feature type="non-terminal residue" evidence="10">
    <location>
        <position position="162"/>
    </location>
</feature>
<dbReference type="PRINTS" id="PR00709">
    <property type="entry name" value="AVIDIN"/>
</dbReference>
<comment type="subcellular location">
    <subcellularLocation>
        <location evidence="1 9">Secreted</location>
    </subcellularLocation>
</comment>
<comment type="caution">
    <text evidence="10">The sequence shown here is derived from an EMBL/GenBank/DDBJ whole genome shotgun (WGS) entry which is preliminary data.</text>
</comment>
<organism evidence="10 11">
    <name type="scientific">Myiagra hebetior</name>
    <dbReference type="NCBI Taxonomy" id="381031"/>
    <lineage>
        <taxon>Eukaryota</taxon>
        <taxon>Metazoa</taxon>
        <taxon>Chordata</taxon>
        <taxon>Craniata</taxon>
        <taxon>Vertebrata</taxon>
        <taxon>Euteleostomi</taxon>
        <taxon>Archelosauria</taxon>
        <taxon>Archosauria</taxon>
        <taxon>Dinosauria</taxon>
        <taxon>Saurischia</taxon>
        <taxon>Theropoda</taxon>
        <taxon>Coelurosauria</taxon>
        <taxon>Aves</taxon>
        <taxon>Neognathae</taxon>
        <taxon>Neoaves</taxon>
        <taxon>Telluraves</taxon>
        <taxon>Australaves</taxon>
        <taxon>Passeriformes</taxon>
        <taxon>Corvoidea</taxon>
        <taxon>Monarchidae</taxon>
        <taxon>Myiagra</taxon>
    </lineage>
</organism>
<keyword evidence="6 9" id="KW-0325">Glycoprotein</keyword>
<evidence type="ECO:0000313" key="11">
    <source>
        <dbReference type="Proteomes" id="UP000534930"/>
    </source>
</evidence>
<dbReference type="Gene3D" id="2.40.128.30">
    <property type="entry name" value="Avidin-like"/>
    <property type="match status" value="1"/>
</dbReference>
<feature type="non-terminal residue" evidence="10">
    <location>
        <position position="1"/>
    </location>
</feature>
<dbReference type="InterPro" id="IPR005468">
    <property type="entry name" value="Avidin/str"/>
</dbReference>
<evidence type="ECO:0000256" key="7">
    <source>
        <dbReference type="ARBA" id="ARBA00023267"/>
    </source>
</evidence>
<keyword evidence="7 9" id="KW-0092">Biotin</keyword>
<protein>
    <recommendedName>
        <fullName evidence="9">Avidin</fullName>
    </recommendedName>
</protein>
<evidence type="ECO:0000256" key="8">
    <source>
        <dbReference type="PIRSR" id="PIRSR605468-51"/>
    </source>
</evidence>
<keyword evidence="4 9" id="KW-0732">Signal</keyword>
<dbReference type="GO" id="GO:0005576">
    <property type="term" value="C:extracellular region"/>
    <property type="evidence" value="ECO:0007669"/>
    <property type="project" value="UniProtKB-SubCell"/>
</dbReference>